<protein>
    <recommendedName>
        <fullName evidence="2">D-arabinono-1,4-lactone oxidase</fullName>
        <ecNumber evidence="2">1.1.3.37</ecNumber>
    </recommendedName>
    <alternativeName>
        <fullName evidence="4">L-galactono-gamma-lactone oxidase</fullName>
    </alternativeName>
</protein>
<keyword evidence="3" id="KW-0560">Oxidoreductase</keyword>
<evidence type="ECO:0000313" key="8">
    <source>
        <dbReference type="Proteomes" id="UP000008837"/>
    </source>
</evidence>
<dbReference type="InterPro" id="IPR006094">
    <property type="entry name" value="Oxid_FAD_bind_N"/>
</dbReference>
<dbReference type="EC" id="1.1.3.37" evidence="2"/>
<dbReference type="Gene3D" id="3.30.465.10">
    <property type="match status" value="1"/>
</dbReference>
<dbReference type="Pfam" id="PF01565">
    <property type="entry name" value="FAD_binding_4"/>
    <property type="match status" value="1"/>
</dbReference>
<evidence type="ECO:0000256" key="2">
    <source>
        <dbReference type="ARBA" id="ARBA00013136"/>
    </source>
</evidence>
<dbReference type="GO" id="GO:0016020">
    <property type="term" value="C:membrane"/>
    <property type="evidence" value="ECO:0007669"/>
    <property type="project" value="InterPro"/>
</dbReference>
<dbReference type="STRING" id="425265.A8PVU5"/>
<accession>A8PVU5</accession>
<proteinExistence type="predicted"/>
<dbReference type="AlphaFoldDB" id="A8PVU5"/>
<dbReference type="GO" id="GO:0005739">
    <property type="term" value="C:mitochondrion"/>
    <property type="evidence" value="ECO:0007669"/>
    <property type="project" value="TreeGrafter"/>
</dbReference>
<dbReference type="RefSeq" id="XP_001731690.1">
    <property type="nucleotide sequence ID" value="XM_001731638.1"/>
</dbReference>
<reference evidence="7 8" key="1">
    <citation type="journal article" date="2007" name="Proc. Natl. Acad. Sci. U.S.A.">
        <title>Dandruff-associated Malassezia genomes reveal convergent and divergent virulence traits shared with plant and human fungal pathogens.</title>
        <authorList>
            <person name="Xu J."/>
            <person name="Saunders C.W."/>
            <person name="Hu P."/>
            <person name="Grant R.A."/>
            <person name="Boekhout T."/>
            <person name="Kuramae E.E."/>
            <person name="Kronstad J.W."/>
            <person name="Deangelis Y.M."/>
            <person name="Reeder N.L."/>
            <person name="Johnstone K.R."/>
            <person name="Leland M."/>
            <person name="Fieno A.M."/>
            <person name="Begley W.M."/>
            <person name="Sun Y."/>
            <person name="Lacey M.P."/>
            <person name="Chaudhary T."/>
            <person name="Keough T."/>
            <person name="Chu L."/>
            <person name="Sears R."/>
            <person name="Yuan B."/>
            <person name="Dawson T.L.Jr."/>
        </authorList>
    </citation>
    <scope>NUCLEOTIDE SEQUENCE [LARGE SCALE GENOMIC DNA]</scope>
    <source>
        <strain evidence="8">ATCC MYA-4612 / CBS 7966</strain>
    </source>
</reference>
<dbReference type="InterPro" id="IPR016167">
    <property type="entry name" value="FAD-bd_PCMH_sub1"/>
</dbReference>
<feature type="region of interest" description="Disordered" evidence="5">
    <location>
        <begin position="284"/>
        <end position="308"/>
    </location>
</feature>
<dbReference type="InterPro" id="IPR016169">
    <property type="entry name" value="FAD-bd_PCMH_sub2"/>
</dbReference>
<dbReference type="SUPFAM" id="SSF56176">
    <property type="entry name" value="FAD-binding/transporter-associated domain-like"/>
    <property type="match status" value="1"/>
</dbReference>
<dbReference type="GO" id="GO:0003885">
    <property type="term" value="F:D-arabinono-1,4-lactone oxidase activity"/>
    <property type="evidence" value="ECO:0007669"/>
    <property type="project" value="UniProtKB-EC"/>
</dbReference>
<dbReference type="InterPro" id="IPR016166">
    <property type="entry name" value="FAD-bd_PCMH"/>
</dbReference>
<evidence type="ECO:0000256" key="1">
    <source>
        <dbReference type="ARBA" id="ARBA00005083"/>
    </source>
</evidence>
<dbReference type="Proteomes" id="UP000008837">
    <property type="component" value="Unassembled WGS sequence"/>
</dbReference>
<dbReference type="PANTHER" id="PTHR43762:SF1">
    <property type="entry name" value="D-ARABINONO-1,4-LACTONE OXIDASE"/>
    <property type="match status" value="1"/>
</dbReference>
<dbReference type="PIRSF" id="PIRSF000136">
    <property type="entry name" value="LGO_GLO"/>
    <property type="match status" value="1"/>
</dbReference>
<dbReference type="GeneID" id="5855995"/>
<gene>
    <name evidence="7" type="ORF">MGL_0958</name>
</gene>
<evidence type="ECO:0000256" key="5">
    <source>
        <dbReference type="SAM" id="MobiDB-lite"/>
    </source>
</evidence>
<dbReference type="EMBL" id="AAYY01000003">
    <property type="protein sequence ID" value="EDP44476.1"/>
    <property type="molecule type" value="Genomic_DNA"/>
</dbReference>
<dbReference type="OrthoDB" id="610608at2759"/>
<dbReference type="UniPathway" id="UPA00771">
    <property type="reaction ID" value="UER00766"/>
</dbReference>
<evidence type="ECO:0000256" key="4">
    <source>
        <dbReference type="ARBA" id="ARBA00033418"/>
    </source>
</evidence>
<evidence type="ECO:0000313" key="7">
    <source>
        <dbReference type="EMBL" id="EDP44476.1"/>
    </source>
</evidence>
<comment type="pathway">
    <text evidence="1">Cofactor biosynthesis; D-erythroascorbate biosynthesis; dehydro-D-arabinono-1,4-lactone from D-arabinose: step 2/2.</text>
</comment>
<dbReference type="PANTHER" id="PTHR43762">
    <property type="entry name" value="L-GULONOLACTONE OXIDASE"/>
    <property type="match status" value="1"/>
</dbReference>
<dbReference type="InterPro" id="IPR007173">
    <property type="entry name" value="ALO_C"/>
</dbReference>
<evidence type="ECO:0000256" key="3">
    <source>
        <dbReference type="ARBA" id="ARBA00023002"/>
    </source>
</evidence>
<feature type="domain" description="FAD-binding PCMH-type" evidence="6">
    <location>
        <begin position="43"/>
        <end position="218"/>
    </location>
</feature>
<sequence>MSLSALDALIDPVTLSPRSSSAHMQNWAGVYASDKASTHDGAFSHIERRVFSPNTIEQVVAIVERARRASMPVRAVGRRHSPSDLPFSLGWTIRTDELYGIVHIDKEAGEACALGGTYIKTLSAALASHDPPMCLPNLGSISEQTIAGLISTASHGSGIHFPVLSAHVVALDVVCPLSSGTEVLRCSRTERPDLFNASLCGLGATGVIVSVTLNVVPAFRLLQVTEEVPTEALLGDAVAANSMPSLSTLPPDMLSMQSYDSFIEHPAWLGIMLAHGVPLPPPRAHDLAPASRSPECVHPFEPSASAPSSPSLVPWNVATVQAHIDQLVESAQHVRFLWSPHANMITIDRANRTDAPADEPTSSIFSLRHVSPAPLIKAMLFASRFHKSLPSLAARMTHYLTHPSPPTHARDPAATPGGLHPVRTDTAISVRVDDAPRIFNFDCLCEQYTTEYAIPYEYTGAALVALRAWLNLEHAQANGERLHFPVEVRFVDADGIWMSPCYGRRSCYIGIVQYRPYGWPVRYRRLFRRFESLMRQFNGRPHWAKTHTLYRHELLLHYPHLSDWLATTAKFDPQHLLVNPYVARHIFDEHAAGRQGVFRKSKM</sequence>
<dbReference type="KEGG" id="mgl:MGL_0958"/>
<dbReference type="Gene3D" id="3.30.43.10">
    <property type="entry name" value="Uridine Diphospho-n-acetylenolpyruvylglucosamine Reductase, domain 2"/>
    <property type="match status" value="1"/>
</dbReference>
<dbReference type="VEuPathDB" id="FungiDB:MGL_0958"/>
<evidence type="ECO:0000259" key="6">
    <source>
        <dbReference type="PROSITE" id="PS51387"/>
    </source>
</evidence>
<dbReference type="Gene3D" id="3.30.70.2520">
    <property type="match status" value="1"/>
</dbReference>
<dbReference type="InterPro" id="IPR036318">
    <property type="entry name" value="FAD-bd_PCMH-like_sf"/>
</dbReference>
<dbReference type="InterPro" id="IPR010031">
    <property type="entry name" value="FAD_lactone_oxidase-like"/>
</dbReference>
<dbReference type="OMA" id="VSWLPRQ"/>
<name>A8PVU5_MALGO</name>
<dbReference type="Pfam" id="PF04030">
    <property type="entry name" value="ALO"/>
    <property type="match status" value="1"/>
</dbReference>
<dbReference type="FunCoup" id="A8PVU5">
    <property type="interactions" value="273"/>
</dbReference>
<keyword evidence="8" id="KW-1185">Reference proteome</keyword>
<dbReference type="InParanoid" id="A8PVU5"/>
<dbReference type="PROSITE" id="PS51387">
    <property type="entry name" value="FAD_PCMH"/>
    <property type="match status" value="1"/>
</dbReference>
<comment type="caution">
    <text evidence="7">The sequence shown here is derived from an EMBL/GenBank/DDBJ whole genome shotgun (WGS) entry which is preliminary data.</text>
</comment>
<organism evidence="7 8">
    <name type="scientific">Malassezia globosa (strain ATCC MYA-4612 / CBS 7966)</name>
    <name type="common">Dandruff-associated fungus</name>
    <dbReference type="NCBI Taxonomy" id="425265"/>
    <lineage>
        <taxon>Eukaryota</taxon>
        <taxon>Fungi</taxon>
        <taxon>Dikarya</taxon>
        <taxon>Basidiomycota</taxon>
        <taxon>Ustilaginomycotina</taxon>
        <taxon>Malasseziomycetes</taxon>
        <taxon>Malasseziales</taxon>
        <taxon>Malasseziaceae</taxon>
        <taxon>Malassezia</taxon>
    </lineage>
</organism>
<dbReference type="GO" id="GO:0071949">
    <property type="term" value="F:FAD binding"/>
    <property type="evidence" value="ECO:0007669"/>
    <property type="project" value="InterPro"/>
</dbReference>